<protein>
    <recommendedName>
        <fullName evidence="1">DUF7025 domain-containing protein</fullName>
    </recommendedName>
</protein>
<keyword evidence="3" id="KW-1185">Reference proteome</keyword>
<dbReference type="STRING" id="1664694.A0A0N1H3Z6"/>
<organism evidence="2 3">
    <name type="scientific">Cyphellophora attinorum</name>
    <dbReference type="NCBI Taxonomy" id="1664694"/>
    <lineage>
        <taxon>Eukaryota</taxon>
        <taxon>Fungi</taxon>
        <taxon>Dikarya</taxon>
        <taxon>Ascomycota</taxon>
        <taxon>Pezizomycotina</taxon>
        <taxon>Eurotiomycetes</taxon>
        <taxon>Chaetothyriomycetidae</taxon>
        <taxon>Chaetothyriales</taxon>
        <taxon>Cyphellophoraceae</taxon>
        <taxon>Cyphellophora</taxon>
    </lineage>
</organism>
<name>A0A0N1H3Z6_9EURO</name>
<dbReference type="PANTHER" id="PTHR46411:SF4">
    <property type="entry name" value="AAA+ ATPASE DOMAIN-CONTAINING PROTEIN"/>
    <property type="match status" value="1"/>
</dbReference>
<dbReference type="RefSeq" id="XP_017999747.1">
    <property type="nucleotide sequence ID" value="XM_018143624.1"/>
</dbReference>
<dbReference type="AlphaFoldDB" id="A0A0N1H3Z6"/>
<evidence type="ECO:0000259" key="1">
    <source>
        <dbReference type="Pfam" id="PF22942"/>
    </source>
</evidence>
<comment type="caution">
    <text evidence="2">The sequence shown here is derived from an EMBL/GenBank/DDBJ whole genome shotgun (WGS) entry which is preliminary data.</text>
</comment>
<dbReference type="GeneID" id="28735504"/>
<dbReference type="EMBL" id="LFJN01000014">
    <property type="protein sequence ID" value="KPI39784.1"/>
    <property type="molecule type" value="Genomic_DNA"/>
</dbReference>
<evidence type="ECO:0000313" key="3">
    <source>
        <dbReference type="Proteomes" id="UP000038010"/>
    </source>
</evidence>
<evidence type="ECO:0000313" key="2">
    <source>
        <dbReference type="EMBL" id="KPI39784.1"/>
    </source>
</evidence>
<sequence length="547" mass="60979">MARMQQEIDLSASHPVMVTETKGVTSHRRCKYANFSFHIHAASNKKQPHNSQTMAQEVAHISSPDAMHEPTDTDVKLALTEVVTAETSASVPSNGTVEAETSSDAGDAISLASKSAAVDASTATEEILGATDTLRREVSYKAEWYHPKTDILKSIPIDSLAVLKAAQVSSTTTQTAKYPEVMEVITLIGTRARKSKPAKSVTISAPAGSQKAGWDDDNIDDDENPPAISDFLQKFEVTEVGTLRIVIYSAKLLNAIRRLIHYYPFQALTGDTVTIFEPYECLVHHHDQFETLRQPCEDLNGVECRVHGHRSLCCDETKRHVKILLDYLQPTMESKIRPAQKKLELATPVISYENLWLIYKPGTEIWTHIPEKDGSPAGSVELTSVVYGSRPSVVPENNENAMERAYAVSSWCMCSDGDNVGRSTSHTYVRKFEGDKEVSQLEAYPLIYHGDKGTRVKHIERGRLVADLFMQRSKPVLVDGIAYIKNNQPRRYKGKAIIDPSSTARLSEITHWFASPEVVLDRSLIFWKSRGMRIRTESSINSRLHRS</sequence>
<reference evidence="2 3" key="1">
    <citation type="submission" date="2015-06" db="EMBL/GenBank/DDBJ databases">
        <title>Draft genome of the ant-associated black yeast Phialophora attae CBS 131958.</title>
        <authorList>
            <person name="Moreno L.F."/>
            <person name="Stielow B.J."/>
            <person name="de Hoog S."/>
            <person name="Vicente V.A."/>
            <person name="Weiss V.A."/>
            <person name="de Vries M."/>
            <person name="Cruz L.M."/>
            <person name="Souza E.M."/>
        </authorList>
    </citation>
    <scope>NUCLEOTIDE SEQUENCE [LARGE SCALE GENOMIC DNA]</scope>
    <source>
        <strain evidence="2 3">CBS 131958</strain>
    </source>
</reference>
<dbReference type="Pfam" id="PF22942">
    <property type="entry name" value="DUF7025"/>
    <property type="match status" value="1"/>
</dbReference>
<feature type="domain" description="DUF7025" evidence="1">
    <location>
        <begin position="343"/>
        <end position="449"/>
    </location>
</feature>
<dbReference type="Proteomes" id="UP000038010">
    <property type="component" value="Unassembled WGS sequence"/>
</dbReference>
<gene>
    <name evidence="2" type="ORF">AB675_3563</name>
</gene>
<dbReference type="OrthoDB" id="5428074at2759"/>
<dbReference type="PANTHER" id="PTHR46411">
    <property type="entry name" value="FAMILY ATPASE, PUTATIVE-RELATED"/>
    <property type="match status" value="1"/>
</dbReference>
<dbReference type="VEuPathDB" id="FungiDB:AB675_3563"/>
<proteinExistence type="predicted"/>
<accession>A0A0N1H3Z6</accession>
<dbReference type="InterPro" id="IPR054289">
    <property type="entry name" value="DUF7025"/>
</dbReference>